<evidence type="ECO:0000313" key="14">
    <source>
        <dbReference type="Proteomes" id="UP001273531"/>
    </source>
</evidence>
<proteinExistence type="inferred from homology"/>
<keyword evidence="6" id="KW-1015">Disulfide bond</keyword>
<name>A0ABU3Y772_9SPHN</name>
<dbReference type="EC" id="1.11.1.24" evidence="2"/>
<keyword evidence="3 13" id="KW-0575">Peroxidase</keyword>
<keyword evidence="5 13" id="KW-0560">Oxidoreductase</keyword>
<evidence type="ECO:0000256" key="5">
    <source>
        <dbReference type="ARBA" id="ARBA00023002"/>
    </source>
</evidence>
<evidence type="ECO:0000256" key="10">
    <source>
        <dbReference type="ARBA" id="ARBA00042639"/>
    </source>
</evidence>
<evidence type="ECO:0000256" key="9">
    <source>
        <dbReference type="ARBA" id="ARBA00038489"/>
    </source>
</evidence>
<evidence type="ECO:0000256" key="8">
    <source>
        <dbReference type="ARBA" id="ARBA00032824"/>
    </source>
</evidence>
<evidence type="ECO:0000256" key="2">
    <source>
        <dbReference type="ARBA" id="ARBA00013017"/>
    </source>
</evidence>
<dbReference type="Proteomes" id="UP001273531">
    <property type="component" value="Unassembled WGS sequence"/>
</dbReference>
<gene>
    <name evidence="13" type="ORF">RZN05_09675</name>
</gene>
<dbReference type="RefSeq" id="WP_317226408.1">
    <property type="nucleotide sequence ID" value="NZ_JAWJEJ010000001.1"/>
</dbReference>
<dbReference type="CDD" id="cd03017">
    <property type="entry name" value="PRX_BCP"/>
    <property type="match status" value="1"/>
</dbReference>
<sequence length="153" mass="16765">MIEPGDTLPDVTLEGADGPFRLAERKGPLVLYFYPKDDTAGCTREAQDFTALAPDFSALGVNLLGVSKDSATKHRKFTEKYGLGIPLATDDGPVMEAFGVWIEKQLYGRKYMGIDRSTFLFDAGGTLVREWRKVRVPGHAEAVLAAAKEMLNP</sequence>
<dbReference type="Gene3D" id="3.40.30.10">
    <property type="entry name" value="Glutaredoxin"/>
    <property type="match status" value="1"/>
</dbReference>
<dbReference type="InterPro" id="IPR050924">
    <property type="entry name" value="Peroxiredoxin_BCP/PrxQ"/>
</dbReference>
<dbReference type="InterPro" id="IPR000866">
    <property type="entry name" value="AhpC/TSA"/>
</dbReference>
<dbReference type="GO" id="GO:0140824">
    <property type="term" value="F:thioredoxin-dependent peroxiredoxin activity"/>
    <property type="evidence" value="ECO:0007669"/>
    <property type="project" value="UniProtKB-EC"/>
</dbReference>
<protein>
    <recommendedName>
        <fullName evidence="2">thioredoxin-dependent peroxiredoxin</fullName>
        <ecNumber evidence="2">1.11.1.24</ecNumber>
    </recommendedName>
    <alternativeName>
        <fullName evidence="8">Thioredoxin peroxidase</fullName>
    </alternativeName>
    <alternativeName>
        <fullName evidence="10">Thioredoxin-dependent peroxiredoxin Bcp</fullName>
    </alternativeName>
</protein>
<keyword evidence="7" id="KW-0676">Redox-active center</keyword>
<dbReference type="PANTHER" id="PTHR42801">
    <property type="entry name" value="THIOREDOXIN-DEPENDENT PEROXIDE REDUCTASE"/>
    <property type="match status" value="1"/>
</dbReference>
<dbReference type="InterPro" id="IPR013766">
    <property type="entry name" value="Thioredoxin_domain"/>
</dbReference>
<dbReference type="PROSITE" id="PS51352">
    <property type="entry name" value="THIOREDOXIN_2"/>
    <property type="match status" value="1"/>
</dbReference>
<dbReference type="EMBL" id="JAWJEJ010000001">
    <property type="protein sequence ID" value="MDV3457251.1"/>
    <property type="molecule type" value="Genomic_DNA"/>
</dbReference>
<evidence type="ECO:0000256" key="7">
    <source>
        <dbReference type="ARBA" id="ARBA00023284"/>
    </source>
</evidence>
<comment type="similarity">
    <text evidence="9">Belongs to the peroxiredoxin family. BCP/PrxQ subfamily.</text>
</comment>
<dbReference type="PANTHER" id="PTHR42801:SF4">
    <property type="entry name" value="AHPC_TSA FAMILY PROTEIN"/>
    <property type="match status" value="1"/>
</dbReference>
<keyword evidence="4" id="KW-0049">Antioxidant</keyword>
<organism evidence="13 14">
    <name type="scientific">Sphingomonas agrestis</name>
    <dbReference type="NCBI Taxonomy" id="3080540"/>
    <lineage>
        <taxon>Bacteria</taxon>
        <taxon>Pseudomonadati</taxon>
        <taxon>Pseudomonadota</taxon>
        <taxon>Alphaproteobacteria</taxon>
        <taxon>Sphingomonadales</taxon>
        <taxon>Sphingomonadaceae</taxon>
        <taxon>Sphingomonas</taxon>
    </lineage>
</organism>
<evidence type="ECO:0000256" key="11">
    <source>
        <dbReference type="ARBA" id="ARBA00049091"/>
    </source>
</evidence>
<evidence type="ECO:0000256" key="4">
    <source>
        <dbReference type="ARBA" id="ARBA00022862"/>
    </source>
</evidence>
<dbReference type="SUPFAM" id="SSF52833">
    <property type="entry name" value="Thioredoxin-like"/>
    <property type="match status" value="1"/>
</dbReference>
<evidence type="ECO:0000256" key="3">
    <source>
        <dbReference type="ARBA" id="ARBA00022559"/>
    </source>
</evidence>
<reference evidence="13 14" key="1">
    <citation type="submission" date="2023-10" db="EMBL/GenBank/DDBJ databases">
        <title>Sphingomonas sp. HF-S4 16S ribosomal RNA gene Genome sequencing and assembly.</title>
        <authorList>
            <person name="Lee H."/>
        </authorList>
    </citation>
    <scope>NUCLEOTIDE SEQUENCE [LARGE SCALE GENOMIC DNA]</scope>
    <source>
        <strain evidence="13 14">HF-S4</strain>
    </source>
</reference>
<comment type="function">
    <text evidence="1">Thiol-specific peroxidase that catalyzes the reduction of hydrogen peroxide and organic hydroperoxides to water and alcohols, respectively. Plays a role in cell protection against oxidative stress by detoxifying peroxides and as sensor of hydrogen peroxide-mediated signaling events.</text>
</comment>
<accession>A0ABU3Y772</accession>
<evidence type="ECO:0000313" key="13">
    <source>
        <dbReference type="EMBL" id="MDV3457251.1"/>
    </source>
</evidence>
<feature type="domain" description="Thioredoxin" evidence="12">
    <location>
        <begin position="2"/>
        <end position="152"/>
    </location>
</feature>
<dbReference type="InterPro" id="IPR036249">
    <property type="entry name" value="Thioredoxin-like_sf"/>
</dbReference>
<comment type="caution">
    <text evidence="13">The sequence shown here is derived from an EMBL/GenBank/DDBJ whole genome shotgun (WGS) entry which is preliminary data.</text>
</comment>
<dbReference type="Pfam" id="PF00578">
    <property type="entry name" value="AhpC-TSA"/>
    <property type="match status" value="1"/>
</dbReference>
<keyword evidence="14" id="KW-1185">Reference proteome</keyword>
<evidence type="ECO:0000259" key="12">
    <source>
        <dbReference type="PROSITE" id="PS51352"/>
    </source>
</evidence>
<comment type="catalytic activity">
    <reaction evidence="11">
        <text>a hydroperoxide + [thioredoxin]-dithiol = an alcohol + [thioredoxin]-disulfide + H2O</text>
        <dbReference type="Rhea" id="RHEA:62620"/>
        <dbReference type="Rhea" id="RHEA-COMP:10698"/>
        <dbReference type="Rhea" id="RHEA-COMP:10700"/>
        <dbReference type="ChEBI" id="CHEBI:15377"/>
        <dbReference type="ChEBI" id="CHEBI:29950"/>
        <dbReference type="ChEBI" id="CHEBI:30879"/>
        <dbReference type="ChEBI" id="CHEBI:35924"/>
        <dbReference type="ChEBI" id="CHEBI:50058"/>
        <dbReference type="EC" id="1.11.1.24"/>
    </reaction>
</comment>
<evidence type="ECO:0000256" key="6">
    <source>
        <dbReference type="ARBA" id="ARBA00023157"/>
    </source>
</evidence>
<evidence type="ECO:0000256" key="1">
    <source>
        <dbReference type="ARBA" id="ARBA00003330"/>
    </source>
</evidence>